<dbReference type="SUPFAM" id="SSF63411">
    <property type="entry name" value="LuxS/MPP-like metallohydrolase"/>
    <property type="match status" value="2"/>
</dbReference>
<comment type="similarity">
    <text evidence="2 8">Belongs to the peptidase M16 family.</text>
</comment>
<feature type="domain" description="Peptidase M16 C-terminal" evidence="12">
    <location>
        <begin position="189"/>
        <end position="373"/>
    </location>
</feature>
<dbReference type="GO" id="GO:0046872">
    <property type="term" value="F:metal ion binding"/>
    <property type="evidence" value="ECO:0007669"/>
    <property type="project" value="UniProtKB-KW"/>
</dbReference>
<feature type="region of interest" description="Disordered" evidence="9">
    <location>
        <begin position="445"/>
        <end position="465"/>
    </location>
</feature>
<keyword evidence="3 13" id="KW-0645">Protease</keyword>
<proteinExistence type="inferred from homology"/>
<evidence type="ECO:0000256" key="1">
    <source>
        <dbReference type="ARBA" id="ARBA00001947"/>
    </source>
</evidence>
<evidence type="ECO:0000256" key="9">
    <source>
        <dbReference type="SAM" id="MobiDB-lite"/>
    </source>
</evidence>
<keyword evidence="6" id="KW-0862">Zinc</keyword>
<evidence type="ECO:0000256" key="3">
    <source>
        <dbReference type="ARBA" id="ARBA00022670"/>
    </source>
</evidence>
<comment type="cofactor">
    <cofactor evidence="1">
        <name>Zn(2+)</name>
        <dbReference type="ChEBI" id="CHEBI:29105"/>
    </cofactor>
</comment>
<keyword evidence="5" id="KW-0378">Hydrolase</keyword>
<dbReference type="InterPro" id="IPR050626">
    <property type="entry name" value="Peptidase_M16"/>
</dbReference>
<dbReference type="GO" id="GO:0004222">
    <property type="term" value="F:metalloendopeptidase activity"/>
    <property type="evidence" value="ECO:0007669"/>
    <property type="project" value="InterPro"/>
</dbReference>
<evidence type="ECO:0000259" key="12">
    <source>
        <dbReference type="Pfam" id="PF05193"/>
    </source>
</evidence>
<evidence type="ECO:0000256" key="7">
    <source>
        <dbReference type="ARBA" id="ARBA00023049"/>
    </source>
</evidence>
<evidence type="ECO:0000313" key="13">
    <source>
        <dbReference type="EMBL" id="SFD01401.1"/>
    </source>
</evidence>
<keyword evidence="10" id="KW-0732">Signal</keyword>
<dbReference type="InterPro" id="IPR011765">
    <property type="entry name" value="Pept_M16_N"/>
</dbReference>
<organism evidence="13 14">
    <name type="scientific">Tropicimonas isoalkanivorans</name>
    <dbReference type="NCBI Taxonomy" id="441112"/>
    <lineage>
        <taxon>Bacteria</taxon>
        <taxon>Pseudomonadati</taxon>
        <taxon>Pseudomonadota</taxon>
        <taxon>Alphaproteobacteria</taxon>
        <taxon>Rhodobacterales</taxon>
        <taxon>Roseobacteraceae</taxon>
        <taxon>Tropicimonas</taxon>
    </lineage>
</organism>
<feature type="domain" description="Peptidase M16 N-terminal" evidence="11">
    <location>
        <begin position="35"/>
        <end position="180"/>
    </location>
</feature>
<dbReference type="RefSeq" id="WP_093362109.1">
    <property type="nucleotide sequence ID" value="NZ_FOLG01000013.1"/>
</dbReference>
<gene>
    <name evidence="13" type="ORF">SAMN04488094_11328</name>
</gene>
<evidence type="ECO:0000256" key="6">
    <source>
        <dbReference type="ARBA" id="ARBA00022833"/>
    </source>
</evidence>
<accession>A0A1I1NUQ8</accession>
<dbReference type="PANTHER" id="PTHR43690:SF17">
    <property type="entry name" value="PROTEIN YHJJ"/>
    <property type="match status" value="1"/>
</dbReference>
<dbReference type="STRING" id="441112.SAMN04488094_11328"/>
<dbReference type="InterPro" id="IPR011249">
    <property type="entry name" value="Metalloenz_LuxS/M16"/>
</dbReference>
<dbReference type="AlphaFoldDB" id="A0A1I1NUQ8"/>
<dbReference type="EMBL" id="FOLG01000013">
    <property type="protein sequence ID" value="SFD01401.1"/>
    <property type="molecule type" value="Genomic_DNA"/>
</dbReference>
<dbReference type="InterPro" id="IPR001431">
    <property type="entry name" value="Pept_M16_Zn_BS"/>
</dbReference>
<evidence type="ECO:0000256" key="2">
    <source>
        <dbReference type="ARBA" id="ARBA00007261"/>
    </source>
</evidence>
<dbReference type="OrthoDB" id="9811314at2"/>
<dbReference type="GO" id="GO:0006508">
    <property type="term" value="P:proteolysis"/>
    <property type="evidence" value="ECO:0007669"/>
    <property type="project" value="UniProtKB-KW"/>
</dbReference>
<dbReference type="Proteomes" id="UP000198728">
    <property type="component" value="Unassembled WGS sequence"/>
</dbReference>
<sequence length="465" mass="51291">MFRQMGAVLAASVAWSAPALAETVSSFALDNGMQVVVIEDHRAPVAVNMVWYRVGAADEPLGKSGIAHFLEHLMFKGTDEMAPGEFSETVALNGGSDNAFTSQDYTAYFQRVAADRLGLMMHMEADRMTDLILTEDVVNPERDVILEERNQRIENDPGALFREQYVAAQYLNHPYGIPIIGWRHEMAGLTQQDALDHYSRYYAPNNAVLIVAGDVDPQAVRDLAEENFGEIPANADLPERVRPEEPPQLAERRVTFEDPRVAQPYVMRSYLAPERDPGAQEDAAALVFLSELLGGSGATSLMGRTLQFEEKTALYTGAFYDGVSLDETTFSLIVMPVPGRSLAETEADMDRMIARFLEEGVDQDAFERLKTQLKADQIYRKDNLQSLARAYGEALTSGLTVDDVQAWPEVLAAVTPEDVMAAAERLFDKRRSVTGYLSRPTETAAVDDVTIPTPGASAEPEEVTQ</sequence>
<evidence type="ECO:0000256" key="4">
    <source>
        <dbReference type="ARBA" id="ARBA00022723"/>
    </source>
</evidence>
<feature type="signal peptide" evidence="10">
    <location>
        <begin position="1"/>
        <end position="21"/>
    </location>
</feature>
<evidence type="ECO:0000313" key="14">
    <source>
        <dbReference type="Proteomes" id="UP000198728"/>
    </source>
</evidence>
<keyword evidence="7" id="KW-0482">Metalloprotease</keyword>
<dbReference type="Pfam" id="PF05193">
    <property type="entry name" value="Peptidase_M16_C"/>
    <property type="match status" value="1"/>
</dbReference>
<feature type="chain" id="PRO_5011750048" evidence="10">
    <location>
        <begin position="22"/>
        <end position="465"/>
    </location>
</feature>
<dbReference type="PANTHER" id="PTHR43690">
    <property type="entry name" value="NARDILYSIN"/>
    <property type="match status" value="1"/>
</dbReference>
<dbReference type="Gene3D" id="3.30.830.10">
    <property type="entry name" value="Metalloenzyme, LuxS/M16 peptidase-like"/>
    <property type="match status" value="2"/>
</dbReference>
<protein>
    <submittedName>
        <fullName evidence="13">Zinc protease</fullName>
    </submittedName>
</protein>
<evidence type="ECO:0000256" key="10">
    <source>
        <dbReference type="SAM" id="SignalP"/>
    </source>
</evidence>
<evidence type="ECO:0000256" key="5">
    <source>
        <dbReference type="ARBA" id="ARBA00022801"/>
    </source>
</evidence>
<keyword evidence="14" id="KW-1185">Reference proteome</keyword>
<evidence type="ECO:0000256" key="8">
    <source>
        <dbReference type="RuleBase" id="RU004447"/>
    </source>
</evidence>
<dbReference type="Pfam" id="PF00675">
    <property type="entry name" value="Peptidase_M16"/>
    <property type="match status" value="1"/>
</dbReference>
<keyword evidence="4" id="KW-0479">Metal-binding</keyword>
<name>A0A1I1NUQ8_9RHOB</name>
<dbReference type="InterPro" id="IPR007863">
    <property type="entry name" value="Peptidase_M16_C"/>
</dbReference>
<reference evidence="13 14" key="1">
    <citation type="submission" date="2016-10" db="EMBL/GenBank/DDBJ databases">
        <authorList>
            <person name="de Groot N.N."/>
        </authorList>
    </citation>
    <scope>NUCLEOTIDE SEQUENCE [LARGE SCALE GENOMIC DNA]</scope>
    <source>
        <strain evidence="13 14">DSM 19548</strain>
    </source>
</reference>
<evidence type="ECO:0000259" key="11">
    <source>
        <dbReference type="Pfam" id="PF00675"/>
    </source>
</evidence>
<dbReference type="PROSITE" id="PS00143">
    <property type="entry name" value="INSULINASE"/>
    <property type="match status" value="1"/>
</dbReference>